<proteinExistence type="predicted"/>
<accession>A0A1Y2C5W6</accession>
<evidence type="ECO:0000313" key="1">
    <source>
        <dbReference type="EMBL" id="ORY42433.1"/>
    </source>
</evidence>
<gene>
    <name evidence="1" type="ORF">LY90DRAFT_671902</name>
</gene>
<evidence type="ECO:0000313" key="2">
    <source>
        <dbReference type="Proteomes" id="UP000193920"/>
    </source>
</evidence>
<organism evidence="1 2">
    <name type="scientific">Neocallimastix californiae</name>
    <dbReference type="NCBI Taxonomy" id="1754190"/>
    <lineage>
        <taxon>Eukaryota</taxon>
        <taxon>Fungi</taxon>
        <taxon>Fungi incertae sedis</taxon>
        <taxon>Chytridiomycota</taxon>
        <taxon>Chytridiomycota incertae sedis</taxon>
        <taxon>Neocallimastigomycetes</taxon>
        <taxon>Neocallimastigales</taxon>
        <taxon>Neocallimastigaceae</taxon>
        <taxon>Neocallimastix</taxon>
    </lineage>
</organism>
<dbReference type="AlphaFoldDB" id="A0A1Y2C5W6"/>
<dbReference type="Proteomes" id="UP000193920">
    <property type="component" value="Unassembled WGS sequence"/>
</dbReference>
<dbReference type="EMBL" id="MCOG01000120">
    <property type="protein sequence ID" value="ORY42433.1"/>
    <property type="molecule type" value="Genomic_DNA"/>
</dbReference>
<keyword evidence="2" id="KW-1185">Reference proteome</keyword>
<name>A0A1Y2C5W6_9FUNG</name>
<comment type="caution">
    <text evidence="1">The sequence shown here is derived from an EMBL/GenBank/DDBJ whole genome shotgun (WGS) entry which is preliminary data.</text>
</comment>
<sequence length="196" mass="22814">MNDECISPLSNNSNELSNEFSNGLSNKLSNELSNELSNYNLCDTKNNGYASPSNSISDIIPNNDDQSTVRTPLPLQLSSPFPFNNNFDGSYAINGLLSLIYEQKSIINELKRLNNELNNLYFMNNYDINIKNNIYNMLNQRESLLQKFEERKKEKEYLEEIIYNCKIKYFSLKRDETFLSDLNSKKILFNIFQLIQ</sequence>
<reference evidence="1 2" key="1">
    <citation type="submission" date="2016-08" db="EMBL/GenBank/DDBJ databases">
        <title>A Parts List for Fungal Cellulosomes Revealed by Comparative Genomics.</title>
        <authorList>
            <consortium name="DOE Joint Genome Institute"/>
            <person name="Haitjema C.H."/>
            <person name="Gilmore S.P."/>
            <person name="Henske J.K."/>
            <person name="Solomon K.V."/>
            <person name="De Groot R."/>
            <person name="Kuo A."/>
            <person name="Mondo S.J."/>
            <person name="Salamov A.A."/>
            <person name="Labutti K."/>
            <person name="Zhao Z."/>
            <person name="Chiniquy J."/>
            <person name="Barry K."/>
            <person name="Brewer H.M."/>
            <person name="Purvine S.O."/>
            <person name="Wright A.T."/>
            <person name="Boxma B."/>
            <person name="Van Alen T."/>
            <person name="Hackstein J.H."/>
            <person name="Baker S.E."/>
            <person name="Grigoriev I.V."/>
            <person name="O'Malley M.A."/>
        </authorList>
    </citation>
    <scope>NUCLEOTIDE SEQUENCE [LARGE SCALE GENOMIC DNA]</scope>
    <source>
        <strain evidence="1 2">G1</strain>
    </source>
</reference>
<protein>
    <submittedName>
        <fullName evidence="1">Uncharacterized protein</fullName>
    </submittedName>
</protein>